<dbReference type="RefSeq" id="WP_166861783.1">
    <property type="nucleotide sequence ID" value="NZ_JAAQOM010000013.1"/>
</dbReference>
<sequence length="111" mass="12388">MNTLEYLDALKKRIGKDSDYAVAKALGVRTSTISGYRKRGGQMEDVIAMKAAAILGLHPGLVVLDMHRERAKETSEESIWQDIYAGFLKLLPHARRGKGPERRRLPRVATA</sequence>
<dbReference type="EMBL" id="JAAQOM010000013">
    <property type="protein sequence ID" value="NIA56194.1"/>
    <property type="molecule type" value="Genomic_DNA"/>
</dbReference>
<evidence type="ECO:0000313" key="2">
    <source>
        <dbReference type="Proteomes" id="UP000716322"/>
    </source>
</evidence>
<evidence type="ECO:0000313" key="1">
    <source>
        <dbReference type="EMBL" id="NIA56194.1"/>
    </source>
</evidence>
<organism evidence="1 2">
    <name type="scientific">Telluria antibiotica</name>
    <dbReference type="NCBI Taxonomy" id="2717319"/>
    <lineage>
        <taxon>Bacteria</taxon>
        <taxon>Pseudomonadati</taxon>
        <taxon>Pseudomonadota</taxon>
        <taxon>Betaproteobacteria</taxon>
        <taxon>Burkholderiales</taxon>
        <taxon>Oxalobacteraceae</taxon>
        <taxon>Telluria group</taxon>
        <taxon>Telluria</taxon>
    </lineage>
</organism>
<comment type="caution">
    <text evidence="1">The sequence shown here is derived from an EMBL/GenBank/DDBJ whole genome shotgun (WGS) entry which is preliminary data.</text>
</comment>
<protein>
    <recommendedName>
        <fullName evidence="3">HTH cro/C1-type domain-containing protein</fullName>
    </recommendedName>
</protein>
<reference evidence="1 2" key="1">
    <citation type="submission" date="2020-03" db="EMBL/GenBank/DDBJ databases">
        <title>Genome sequence of strain Massilia sp. TW-1.</title>
        <authorList>
            <person name="Chaudhary D.K."/>
        </authorList>
    </citation>
    <scope>NUCLEOTIDE SEQUENCE [LARGE SCALE GENOMIC DNA]</scope>
    <source>
        <strain evidence="1 2">TW-1</strain>
    </source>
</reference>
<gene>
    <name evidence="1" type="ORF">HAV22_21410</name>
</gene>
<proteinExistence type="predicted"/>
<dbReference type="Proteomes" id="UP000716322">
    <property type="component" value="Unassembled WGS sequence"/>
</dbReference>
<keyword evidence="2" id="KW-1185">Reference proteome</keyword>
<name>A0ABX0PFY7_9BURK</name>
<accession>A0ABX0PFY7</accession>
<evidence type="ECO:0008006" key="3">
    <source>
        <dbReference type="Google" id="ProtNLM"/>
    </source>
</evidence>